<organism evidence="2 3">
    <name type="scientific">Roseateles saccharophilus</name>
    <name type="common">Pseudomonas saccharophila</name>
    <dbReference type="NCBI Taxonomy" id="304"/>
    <lineage>
        <taxon>Bacteria</taxon>
        <taxon>Pseudomonadati</taxon>
        <taxon>Pseudomonadota</taxon>
        <taxon>Betaproteobacteria</taxon>
        <taxon>Burkholderiales</taxon>
        <taxon>Sphaerotilaceae</taxon>
        <taxon>Roseateles</taxon>
    </lineage>
</organism>
<protein>
    <submittedName>
        <fullName evidence="2">Protein ImuB</fullName>
    </submittedName>
</protein>
<reference evidence="2 3" key="1">
    <citation type="submission" date="2023-07" db="EMBL/GenBank/DDBJ databases">
        <title>Sorghum-associated microbial communities from plants grown in Nebraska, USA.</title>
        <authorList>
            <person name="Schachtman D."/>
        </authorList>
    </citation>
    <scope>NUCLEOTIDE SEQUENCE [LARGE SCALE GENOMIC DNA]</scope>
    <source>
        <strain evidence="2 3">BE314</strain>
    </source>
</reference>
<keyword evidence="3" id="KW-1185">Reference proteome</keyword>
<dbReference type="Proteomes" id="UP001180453">
    <property type="component" value="Unassembled WGS sequence"/>
</dbReference>
<dbReference type="EMBL" id="JAVDXU010000002">
    <property type="protein sequence ID" value="MDR7270113.1"/>
    <property type="molecule type" value="Genomic_DNA"/>
</dbReference>
<gene>
    <name evidence="2" type="ORF">J2X20_002771</name>
</gene>
<accession>A0ABU1YMM4</accession>
<keyword evidence="1" id="KW-0227">DNA damage</keyword>
<dbReference type="SUPFAM" id="SSF56672">
    <property type="entry name" value="DNA/RNA polymerases"/>
    <property type="match status" value="1"/>
</dbReference>
<sequence length="450" mass="49328">MLWVALTTPHTPLLPASPKKSSPALPLATAEALRGIATWCLQFTPRVALVEGCAVALEVWSSLRLFRGEDALKARIAAEAPDLGVIGIGWAPTAMGALVLARCGVSLDGRPLTPVLDQQPLPALTAAAEHAATLTHAGINTLGQLRVLPRKATGRRFSEQLLVALDQAYGRRPEVFEWQQIPEDFLARFELPAREDQAMALMEYARPLLMQMCGWLAARHAGAEGFRLTWIHDSMRAKDAGDGGHLVIRSSTPGRDLNHFARLLSEHLAKTELLAPVGELKLEAVGIELVVEESLSLLPKSMSGGEALTPVLEQIAARLGEDLVVQPFEVDDHRPECRTRWDAFAKRRTRKTSEVDPLPAPTFLLPEPLRLAVSNERPQYQGALYPILGPERVEGGWWDRVPGEAGVPGTARHVERDYWVAVSKTAGKLWIFSTRQDDGTPAWYLHGIFG</sequence>
<dbReference type="CDD" id="cd03468">
    <property type="entry name" value="PolY_like"/>
    <property type="match status" value="1"/>
</dbReference>
<dbReference type="InterPro" id="IPR050356">
    <property type="entry name" value="SulA_CellDiv_inhibitor"/>
</dbReference>
<dbReference type="PANTHER" id="PTHR35369:SF2">
    <property type="entry name" value="BLR3025 PROTEIN"/>
    <property type="match status" value="1"/>
</dbReference>
<dbReference type="InterPro" id="IPR043502">
    <property type="entry name" value="DNA/RNA_pol_sf"/>
</dbReference>
<proteinExistence type="predicted"/>
<evidence type="ECO:0000313" key="2">
    <source>
        <dbReference type="EMBL" id="MDR7270113.1"/>
    </source>
</evidence>
<dbReference type="RefSeq" id="WP_310265676.1">
    <property type="nucleotide sequence ID" value="NZ_JAVDXU010000002.1"/>
</dbReference>
<evidence type="ECO:0000256" key="1">
    <source>
        <dbReference type="ARBA" id="ARBA00022763"/>
    </source>
</evidence>
<name>A0ABU1YMM4_ROSSA</name>
<comment type="caution">
    <text evidence="2">The sequence shown here is derived from an EMBL/GenBank/DDBJ whole genome shotgun (WGS) entry which is preliminary data.</text>
</comment>
<evidence type="ECO:0000313" key="3">
    <source>
        <dbReference type="Proteomes" id="UP001180453"/>
    </source>
</evidence>
<dbReference type="PANTHER" id="PTHR35369">
    <property type="entry name" value="BLR3025 PROTEIN-RELATED"/>
    <property type="match status" value="1"/>
</dbReference>